<evidence type="ECO:0000313" key="1">
    <source>
        <dbReference type="EMBL" id="QGK69600.1"/>
    </source>
</evidence>
<dbReference type="AlphaFoldDB" id="A0A5Q3Q6Y0"/>
<dbReference type="EMBL" id="CP045929">
    <property type="protein sequence ID" value="QGK69600.1"/>
    <property type="molecule type" value="Genomic_DNA"/>
</dbReference>
<dbReference type="PANTHER" id="PTHR35336">
    <property type="entry name" value="ADENOSYLCOBINAMIDE AMIDOHYDROLASE"/>
    <property type="match status" value="1"/>
</dbReference>
<accession>A0A5Q3Q6Y0</accession>
<dbReference type="RefSeq" id="WP_154076194.1">
    <property type="nucleotide sequence ID" value="NZ_CP045929.1"/>
</dbReference>
<dbReference type="GO" id="GO:0016787">
    <property type="term" value="F:hydrolase activity"/>
    <property type="evidence" value="ECO:0007669"/>
    <property type="project" value="UniProtKB-KW"/>
</dbReference>
<dbReference type="Proteomes" id="UP000371041">
    <property type="component" value="Chromosome"/>
</dbReference>
<sequence>MSLACPAPQLRVVDEFPLLVWRCPLPWLAISSGVRGGGLGLRHWVLNATVVNGYSRDDPAGHVDDLAAVCGLSGSGTGLLTAVDVRNGATVTDCGVTASVTTGIGAHATWAASGDDVLAVGTGTINAVVWLPVRLSESALVNAVATVAEAKAQALAESAVPGTGTPTDATVVLCPTDGPAEPYGGPRSRIGAPLARAVHGAVAAGIRGETAATVDGQLGTAPRGT</sequence>
<dbReference type="InterPro" id="IPR002808">
    <property type="entry name" value="AdoCbi_amidolase"/>
</dbReference>
<keyword evidence="1" id="KW-0378">Hydrolase</keyword>
<keyword evidence="2" id="KW-1185">Reference proteome</keyword>
<reference evidence="2" key="1">
    <citation type="submission" date="2019-11" db="EMBL/GenBank/DDBJ databases">
        <title>The complete genome sequence of Saccharopolyspora sp. E2A.</title>
        <authorList>
            <person name="Zhang G."/>
        </authorList>
    </citation>
    <scope>NUCLEOTIDE SEQUENCE [LARGE SCALE GENOMIC DNA]</scope>
    <source>
        <strain evidence="2">E2A</strain>
    </source>
</reference>
<proteinExistence type="predicted"/>
<name>A0A5Q3Q6Y0_9PSEU</name>
<dbReference type="Pfam" id="PF01955">
    <property type="entry name" value="CbiZ"/>
    <property type="match status" value="1"/>
</dbReference>
<gene>
    <name evidence="1" type="ORF">GIY23_08780</name>
</gene>
<dbReference type="InterPro" id="IPR052209">
    <property type="entry name" value="CbiZ"/>
</dbReference>
<evidence type="ECO:0000313" key="2">
    <source>
        <dbReference type="Proteomes" id="UP000371041"/>
    </source>
</evidence>
<protein>
    <submittedName>
        <fullName evidence="1">Adenosylcobinamide amidohydrolase</fullName>
    </submittedName>
</protein>
<organism evidence="1 2">
    <name type="scientific">Allosaccharopolyspora coralli</name>
    <dbReference type="NCBI Taxonomy" id="2665642"/>
    <lineage>
        <taxon>Bacteria</taxon>
        <taxon>Bacillati</taxon>
        <taxon>Actinomycetota</taxon>
        <taxon>Actinomycetes</taxon>
        <taxon>Pseudonocardiales</taxon>
        <taxon>Pseudonocardiaceae</taxon>
        <taxon>Allosaccharopolyspora</taxon>
    </lineage>
</organism>
<dbReference type="PANTHER" id="PTHR35336:SF5">
    <property type="entry name" value="ADENOSYLCOBINAMIDE AMIDOHYDROLASE"/>
    <property type="match status" value="1"/>
</dbReference>
<dbReference type="KEGG" id="sace:GIY23_08780"/>